<dbReference type="InterPro" id="IPR018085">
    <property type="entry name" value="Ura-DNA_Glyclase_AS"/>
</dbReference>
<keyword evidence="7 9" id="KW-0378">Hydrolase</keyword>
<dbReference type="HAMAP" id="MF_00148">
    <property type="entry name" value="UDG"/>
    <property type="match status" value="1"/>
</dbReference>
<feature type="active site" description="Proton acceptor" evidence="9 10">
    <location>
        <position position="178"/>
    </location>
</feature>
<evidence type="ECO:0000256" key="6">
    <source>
        <dbReference type="ARBA" id="ARBA00022763"/>
    </source>
</evidence>
<comment type="function">
    <text evidence="2 9 11">Excises uracil residues from the DNA which can arise as a result of misincorporation of dUMP residues by DNA polymerase or due to deamination of cytosine.</text>
</comment>
<evidence type="ECO:0000256" key="12">
    <source>
        <dbReference type="SAM" id="MobiDB-lite"/>
    </source>
</evidence>
<name>A0A378YNN8_9BURK</name>
<comment type="catalytic activity">
    <reaction evidence="1 9 11">
        <text>Hydrolyzes single-stranded DNA or mismatched double-stranded DNA and polynucleotides, releasing free uracil.</text>
        <dbReference type="EC" id="3.2.2.27"/>
    </reaction>
</comment>
<dbReference type="SMART" id="SM00986">
    <property type="entry name" value="UDG"/>
    <property type="match status" value="1"/>
</dbReference>
<dbReference type="EMBL" id="UGSG01000001">
    <property type="protein sequence ID" value="SUA78019.1"/>
    <property type="molecule type" value="Genomic_DNA"/>
</dbReference>
<dbReference type="GO" id="GO:0004844">
    <property type="term" value="F:uracil DNA N-glycosylase activity"/>
    <property type="evidence" value="ECO:0007669"/>
    <property type="project" value="UniProtKB-UniRule"/>
</dbReference>
<dbReference type="PROSITE" id="PS00130">
    <property type="entry name" value="U_DNA_GLYCOSYLASE"/>
    <property type="match status" value="1"/>
</dbReference>
<evidence type="ECO:0000256" key="8">
    <source>
        <dbReference type="ARBA" id="ARBA00023204"/>
    </source>
</evidence>
<evidence type="ECO:0000256" key="1">
    <source>
        <dbReference type="ARBA" id="ARBA00001400"/>
    </source>
</evidence>
<dbReference type="InterPro" id="IPR036895">
    <property type="entry name" value="Uracil-DNA_glycosylase-like_sf"/>
</dbReference>
<dbReference type="Gene3D" id="3.40.470.10">
    <property type="entry name" value="Uracil-DNA glycosylase-like domain"/>
    <property type="match status" value="1"/>
</dbReference>
<dbReference type="NCBIfam" id="NF003588">
    <property type="entry name" value="PRK05254.1-1"/>
    <property type="match status" value="1"/>
</dbReference>
<feature type="domain" description="Uracil-DNA glycosylase-like" evidence="13">
    <location>
        <begin position="163"/>
        <end position="331"/>
    </location>
</feature>
<dbReference type="EC" id="3.2.2.27" evidence="4 9"/>
<feature type="compositionally biased region" description="Low complexity" evidence="12">
    <location>
        <begin position="28"/>
        <end position="52"/>
    </location>
</feature>
<evidence type="ECO:0000256" key="4">
    <source>
        <dbReference type="ARBA" id="ARBA00012030"/>
    </source>
</evidence>
<keyword evidence="9" id="KW-0963">Cytoplasm</keyword>
<proteinExistence type="inferred from homology"/>
<evidence type="ECO:0000313" key="15">
    <source>
        <dbReference type="Proteomes" id="UP000254573"/>
    </source>
</evidence>
<comment type="similarity">
    <text evidence="3 9 11">Belongs to the uracil-DNA glycosylase (UDG) superfamily. UNG family.</text>
</comment>
<dbReference type="NCBIfam" id="NF003592">
    <property type="entry name" value="PRK05254.1-5"/>
    <property type="match status" value="1"/>
</dbReference>
<evidence type="ECO:0000256" key="5">
    <source>
        <dbReference type="ARBA" id="ARBA00018429"/>
    </source>
</evidence>
<protein>
    <recommendedName>
        <fullName evidence="5 9">Uracil-DNA glycosylase</fullName>
        <shortName evidence="9">UDG</shortName>
        <ecNumber evidence="4 9">3.2.2.27</ecNumber>
    </recommendedName>
</protein>
<gene>
    <name evidence="9 14" type="primary">ung</name>
    <name evidence="14" type="ORF">NCTC13160_02295</name>
</gene>
<accession>A0A378YNN8</accession>
<evidence type="ECO:0000256" key="11">
    <source>
        <dbReference type="RuleBase" id="RU003780"/>
    </source>
</evidence>
<evidence type="ECO:0000256" key="10">
    <source>
        <dbReference type="PROSITE-ProRule" id="PRU10072"/>
    </source>
</evidence>
<dbReference type="OrthoDB" id="9804372at2"/>
<evidence type="ECO:0000313" key="14">
    <source>
        <dbReference type="EMBL" id="SUA78019.1"/>
    </source>
</evidence>
<dbReference type="GO" id="GO:0097510">
    <property type="term" value="P:base-excision repair, AP site formation via deaminated base removal"/>
    <property type="evidence" value="ECO:0007669"/>
    <property type="project" value="TreeGrafter"/>
</dbReference>
<sequence>MASRSRATSSATSDARQRSLFDEPVPEAAGAAAASGASTTATTATTGMTDATHPNSTTTQPPAEASAATAVRRRGRPPKSGAAVPRATKPAAPRAVAQDSHPEAAGPLKGRIEDQFDALPRDWKTLVAPFVQSDAYASLCRFVDAEVAAGKTVYPADIFHALRMTSPGDVKVVILGQDPYHGDDHGIAQAHGMAFSVQRGVRVPPSLRNMYKEIERDLGIVPPSHGNLDAWAKQGVLLLNTTLTVEAGHAASHAKPFKTGGWQACTDTLLSGLATQPEPLVFMLWGSHAQAKAPLLAGHDHLLLEAPHPSPLSAHRGFLGCGHFSAANAFLEQHGKTPIDWRLPA</sequence>
<dbReference type="NCBIfam" id="NF003589">
    <property type="entry name" value="PRK05254.1-2"/>
    <property type="match status" value="1"/>
</dbReference>
<dbReference type="InterPro" id="IPR005122">
    <property type="entry name" value="Uracil-DNA_glycosylase-like"/>
</dbReference>
<dbReference type="NCBIfam" id="NF003591">
    <property type="entry name" value="PRK05254.1-4"/>
    <property type="match status" value="1"/>
</dbReference>
<dbReference type="NCBIfam" id="TIGR00628">
    <property type="entry name" value="ung"/>
    <property type="match status" value="1"/>
</dbReference>
<feature type="compositionally biased region" description="Low complexity" evidence="12">
    <location>
        <begin position="1"/>
        <end position="14"/>
    </location>
</feature>
<dbReference type="GO" id="GO:0005737">
    <property type="term" value="C:cytoplasm"/>
    <property type="evidence" value="ECO:0007669"/>
    <property type="project" value="UniProtKB-SubCell"/>
</dbReference>
<dbReference type="STRING" id="93220.A6P55_08990"/>
<dbReference type="PANTHER" id="PTHR11264:SF0">
    <property type="entry name" value="URACIL-DNA GLYCOSYLASE"/>
    <property type="match status" value="1"/>
</dbReference>
<dbReference type="Pfam" id="PF03167">
    <property type="entry name" value="UDG"/>
    <property type="match status" value="1"/>
</dbReference>
<feature type="region of interest" description="Disordered" evidence="12">
    <location>
        <begin position="1"/>
        <end position="109"/>
    </location>
</feature>
<keyword evidence="14" id="KW-0326">Glycosidase</keyword>
<dbReference type="PANTHER" id="PTHR11264">
    <property type="entry name" value="URACIL-DNA GLYCOSYLASE"/>
    <property type="match status" value="1"/>
</dbReference>
<dbReference type="SUPFAM" id="SSF52141">
    <property type="entry name" value="Uracil-DNA glycosylase-like"/>
    <property type="match status" value="1"/>
</dbReference>
<evidence type="ECO:0000256" key="3">
    <source>
        <dbReference type="ARBA" id="ARBA00008184"/>
    </source>
</evidence>
<evidence type="ECO:0000256" key="7">
    <source>
        <dbReference type="ARBA" id="ARBA00022801"/>
    </source>
</evidence>
<dbReference type="Proteomes" id="UP000254573">
    <property type="component" value="Unassembled WGS sequence"/>
</dbReference>
<organism evidence="14 15">
    <name type="scientific">Pandoraea pnomenusa</name>
    <dbReference type="NCBI Taxonomy" id="93220"/>
    <lineage>
        <taxon>Bacteria</taxon>
        <taxon>Pseudomonadati</taxon>
        <taxon>Pseudomonadota</taxon>
        <taxon>Betaproteobacteria</taxon>
        <taxon>Burkholderiales</taxon>
        <taxon>Burkholderiaceae</taxon>
        <taxon>Pandoraea</taxon>
    </lineage>
</organism>
<comment type="subcellular location">
    <subcellularLocation>
        <location evidence="9">Cytoplasm</location>
    </subcellularLocation>
</comment>
<evidence type="ECO:0000259" key="13">
    <source>
        <dbReference type="SMART" id="SM00986"/>
    </source>
</evidence>
<keyword evidence="6 9" id="KW-0227">DNA damage</keyword>
<reference evidence="14 15" key="1">
    <citation type="submission" date="2018-06" db="EMBL/GenBank/DDBJ databases">
        <authorList>
            <consortium name="Pathogen Informatics"/>
            <person name="Doyle S."/>
        </authorList>
    </citation>
    <scope>NUCLEOTIDE SEQUENCE [LARGE SCALE GENOMIC DNA]</scope>
    <source>
        <strain evidence="14 15">NCTC13160</strain>
    </source>
</reference>
<dbReference type="AlphaFoldDB" id="A0A378YNN8"/>
<keyword evidence="8 9" id="KW-0234">DNA repair</keyword>
<dbReference type="RefSeq" id="WP_069106810.1">
    <property type="nucleotide sequence ID" value="NZ_CP009553.3"/>
</dbReference>
<evidence type="ECO:0000256" key="2">
    <source>
        <dbReference type="ARBA" id="ARBA00002631"/>
    </source>
</evidence>
<dbReference type="SMART" id="SM00987">
    <property type="entry name" value="UreE_C"/>
    <property type="match status" value="1"/>
</dbReference>
<dbReference type="CDD" id="cd10027">
    <property type="entry name" value="UDG-F1-like"/>
    <property type="match status" value="1"/>
</dbReference>
<evidence type="ECO:0000256" key="9">
    <source>
        <dbReference type="HAMAP-Rule" id="MF_00148"/>
    </source>
</evidence>
<dbReference type="InterPro" id="IPR002043">
    <property type="entry name" value="UDG_fam1"/>
</dbReference>